<protein>
    <submittedName>
        <fullName evidence="1">Uncharacterized protein</fullName>
    </submittedName>
</protein>
<organism evidence="1">
    <name type="scientific">uncultured Caudovirales phage</name>
    <dbReference type="NCBI Taxonomy" id="2100421"/>
    <lineage>
        <taxon>Viruses</taxon>
        <taxon>Duplodnaviria</taxon>
        <taxon>Heunggongvirae</taxon>
        <taxon>Uroviricota</taxon>
        <taxon>Caudoviricetes</taxon>
        <taxon>Peduoviridae</taxon>
        <taxon>Maltschvirus</taxon>
        <taxon>Maltschvirus maltsch</taxon>
    </lineage>
</organism>
<reference evidence="1" key="1">
    <citation type="submission" date="2020-04" db="EMBL/GenBank/DDBJ databases">
        <authorList>
            <person name="Chiriac C."/>
            <person name="Salcher M."/>
            <person name="Ghai R."/>
            <person name="Kavagutti S V."/>
        </authorList>
    </citation>
    <scope>NUCLEOTIDE SEQUENCE</scope>
</reference>
<gene>
    <name evidence="1" type="ORF">UFOVP54_203</name>
</gene>
<name>A0A6J5KTA8_9CAUD</name>
<evidence type="ECO:0000313" key="1">
    <source>
        <dbReference type="EMBL" id="CAB4125694.1"/>
    </source>
</evidence>
<accession>A0A6J5KTA8</accession>
<proteinExistence type="predicted"/>
<dbReference type="EMBL" id="LR796188">
    <property type="protein sequence ID" value="CAB4125694.1"/>
    <property type="molecule type" value="Genomic_DNA"/>
</dbReference>
<sequence length="162" mass="18829">MATLETQYKNFRKDNPNAKIHFEAWKKINARLVEQALVNMMKADEELGLYDEPFKHKVETIPAEEILANRSNAYEFIDFDKKETYLLNPYIAPFLLKNGFKGSGGDSYCNSKCTVTVLDGYYKIDWNHIEYGEVSTYTDSYSITHLVGTLTWNDLIDKNYKK</sequence>